<name>A0A4Y7TNB7_COPMI</name>
<protein>
    <recommendedName>
        <fullName evidence="3">F-box domain-containing protein</fullName>
    </recommendedName>
</protein>
<dbReference type="EMBL" id="QPFP01000007">
    <property type="protein sequence ID" value="TEB35451.1"/>
    <property type="molecule type" value="Genomic_DNA"/>
</dbReference>
<evidence type="ECO:0000313" key="2">
    <source>
        <dbReference type="Proteomes" id="UP000298030"/>
    </source>
</evidence>
<evidence type="ECO:0000313" key="1">
    <source>
        <dbReference type="EMBL" id="TEB35451.1"/>
    </source>
</evidence>
<organism evidence="1 2">
    <name type="scientific">Coprinellus micaceus</name>
    <name type="common">Glistening ink-cap mushroom</name>
    <name type="synonym">Coprinus micaceus</name>
    <dbReference type="NCBI Taxonomy" id="71717"/>
    <lineage>
        <taxon>Eukaryota</taxon>
        <taxon>Fungi</taxon>
        <taxon>Dikarya</taxon>
        <taxon>Basidiomycota</taxon>
        <taxon>Agaricomycotina</taxon>
        <taxon>Agaricomycetes</taxon>
        <taxon>Agaricomycetidae</taxon>
        <taxon>Agaricales</taxon>
        <taxon>Agaricineae</taxon>
        <taxon>Psathyrellaceae</taxon>
        <taxon>Coprinellus</taxon>
    </lineage>
</organism>
<accession>A0A4Y7TNB7</accession>
<dbReference type="OrthoDB" id="2986779at2759"/>
<proteinExistence type="predicted"/>
<sequence>MDFAALRDILRPNQSIDPAARLLICAEEQRAVTDLPILAASLDAAVSSATWEEALTLQKEIEAREKLQRLCTSISSPCPVRQVPVEVLSRIFTMASFGNFLHIFAPHRRQFTRKKKKWKFTARPKPTSVTLTHVCIHWREIALQTPGAWDYTIAFFPVVIGGNKLTYESQLKRVILLYGSGRYIPSIHFNFSRMYGDHRQPEWANVISKYRGHYSSLQLSEVDFFSGLGEESGGHIGMARLQSLFLRDTPNPTNNATEKMATLHAPLLQKLTMCSPRPGFICLPIPWKQLTHFSFGNDHPSRSTNHTSRPVYARDMLKLFMEVPNLTSLVLTCLKLLETFEHIPSVRHIECIRLPKLVSLELHNPNFELLYSTSVDFLSQLYTPALEVFDLIFCATEAEEARFDTTRRCITSFLRRAPSMCQIRVVLCMGTWLEMDFVHPTTRTTRTISPKVMHFSGDAPFFSNLAWAIVEDTEDLLVTRELGRLRNLGLQVWDQDRSDVIFNHFFIGRFMERGDSYYERPIPVKQRDNLEANWDEAYMHGYYDPPSRKFIGEVFSGLLGSVEGVAGQERVVYIVGKRSSQKRVSSEF</sequence>
<gene>
    <name evidence="1" type="ORF">FA13DRAFT_1344197</name>
</gene>
<keyword evidence="2" id="KW-1185">Reference proteome</keyword>
<reference evidence="1 2" key="1">
    <citation type="journal article" date="2019" name="Nat. Ecol. Evol.">
        <title>Megaphylogeny resolves global patterns of mushroom evolution.</title>
        <authorList>
            <person name="Varga T."/>
            <person name="Krizsan K."/>
            <person name="Foldi C."/>
            <person name="Dima B."/>
            <person name="Sanchez-Garcia M."/>
            <person name="Sanchez-Ramirez S."/>
            <person name="Szollosi G.J."/>
            <person name="Szarkandi J.G."/>
            <person name="Papp V."/>
            <person name="Albert L."/>
            <person name="Andreopoulos W."/>
            <person name="Angelini C."/>
            <person name="Antonin V."/>
            <person name="Barry K.W."/>
            <person name="Bougher N.L."/>
            <person name="Buchanan P."/>
            <person name="Buyck B."/>
            <person name="Bense V."/>
            <person name="Catcheside P."/>
            <person name="Chovatia M."/>
            <person name="Cooper J."/>
            <person name="Damon W."/>
            <person name="Desjardin D."/>
            <person name="Finy P."/>
            <person name="Geml J."/>
            <person name="Haridas S."/>
            <person name="Hughes K."/>
            <person name="Justo A."/>
            <person name="Karasinski D."/>
            <person name="Kautmanova I."/>
            <person name="Kiss B."/>
            <person name="Kocsube S."/>
            <person name="Kotiranta H."/>
            <person name="LaButti K.M."/>
            <person name="Lechner B.E."/>
            <person name="Liimatainen K."/>
            <person name="Lipzen A."/>
            <person name="Lukacs Z."/>
            <person name="Mihaltcheva S."/>
            <person name="Morgado L.N."/>
            <person name="Niskanen T."/>
            <person name="Noordeloos M.E."/>
            <person name="Ohm R.A."/>
            <person name="Ortiz-Santana B."/>
            <person name="Ovrebo C."/>
            <person name="Racz N."/>
            <person name="Riley R."/>
            <person name="Savchenko A."/>
            <person name="Shiryaev A."/>
            <person name="Soop K."/>
            <person name="Spirin V."/>
            <person name="Szebenyi C."/>
            <person name="Tomsovsky M."/>
            <person name="Tulloss R.E."/>
            <person name="Uehling J."/>
            <person name="Grigoriev I.V."/>
            <person name="Vagvolgyi C."/>
            <person name="Papp T."/>
            <person name="Martin F.M."/>
            <person name="Miettinen O."/>
            <person name="Hibbett D.S."/>
            <person name="Nagy L.G."/>
        </authorList>
    </citation>
    <scope>NUCLEOTIDE SEQUENCE [LARGE SCALE GENOMIC DNA]</scope>
    <source>
        <strain evidence="1 2">FP101781</strain>
    </source>
</reference>
<dbReference type="AlphaFoldDB" id="A0A4Y7TNB7"/>
<comment type="caution">
    <text evidence="1">The sequence shown here is derived from an EMBL/GenBank/DDBJ whole genome shotgun (WGS) entry which is preliminary data.</text>
</comment>
<evidence type="ECO:0008006" key="3">
    <source>
        <dbReference type="Google" id="ProtNLM"/>
    </source>
</evidence>
<dbReference type="Proteomes" id="UP000298030">
    <property type="component" value="Unassembled WGS sequence"/>
</dbReference>